<dbReference type="InterPro" id="IPR000847">
    <property type="entry name" value="LysR_HTH_N"/>
</dbReference>
<evidence type="ECO:0000313" key="7">
    <source>
        <dbReference type="Proteomes" id="UP000431901"/>
    </source>
</evidence>
<evidence type="ECO:0000313" key="6">
    <source>
        <dbReference type="EMBL" id="MXQ66464.1"/>
    </source>
</evidence>
<dbReference type="InterPro" id="IPR036390">
    <property type="entry name" value="WH_DNA-bd_sf"/>
</dbReference>
<dbReference type="Proteomes" id="UP000431901">
    <property type="component" value="Unassembled WGS sequence"/>
</dbReference>
<keyword evidence="7" id="KW-1185">Reference proteome</keyword>
<dbReference type="OrthoDB" id="3181812at2"/>
<proteinExistence type="inferred from homology"/>
<keyword evidence="2" id="KW-0805">Transcription regulation</keyword>
<dbReference type="Gene3D" id="1.10.10.10">
    <property type="entry name" value="Winged helix-like DNA-binding domain superfamily/Winged helix DNA-binding domain"/>
    <property type="match status" value="1"/>
</dbReference>
<dbReference type="PRINTS" id="PR00039">
    <property type="entry name" value="HTHLYSR"/>
</dbReference>
<dbReference type="GO" id="GO:0032993">
    <property type="term" value="C:protein-DNA complex"/>
    <property type="evidence" value="ECO:0007669"/>
    <property type="project" value="TreeGrafter"/>
</dbReference>
<dbReference type="Pfam" id="PF00126">
    <property type="entry name" value="HTH_1"/>
    <property type="match status" value="1"/>
</dbReference>
<dbReference type="FunFam" id="1.10.10.10:FF:000001">
    <property type="entry name" value="LysR family transcriptional regulator"/>
    <property type="match status" value="1"/>
</dbReference>
<dbReference type="InterPro" id="IPR036388">
    <property type="entry name" value="WH-like_DNA-bd_sf"/>
</dbReference>
<accession>A0A6I4WHK8</accession>
<dbReference type="PANTHER" id="PTHR30346">
    <property type="entry name" value="TRANSCRIPTIONAL DUAL REGULATOR HCAR-RELATED"/>
    <property type="match status" value="1"/>
</dbReference>
<dbReference type="InterPro" id="IPR005119">
    <property type="entry name" value="LysR_subst-bd"/>
</dbReference>
<evidence type="ECO:0000259" key="5">
    <source>
        <dbReference type="PROSITE" id="PS50931"/>
    </source>
</evidence>
<evidence type="ECO:0000256" key="4">
    <source>
        <dbReference type="ARBA" id="ARBA00023163"/>
    </source>
</evidence>
<evidence type="ECO:0000256" key="1">
    <source>
        <dbReference type="ARBA" id="ARBA00009437"/>
    </source>
</evidence>
<dbReference type="SUPFAM" id="SSF53850">
    <property type="entry name" value="Periplasmic binding protein-like II"/>
    <property type="match status" value="1"/>
</dbReference>
<keyword evidence="3" id="KW-0238">DNA-binding</keyword>
<comment type="caution">
    <text evidence="6">The sequence shown here is derived from an EMBL/GenBank/DDBJ whole genome shotgun (WGS) entry which is preliminary data.</text>
</comment>
<organism evidence="6 7">
    <name type="scientific">Actinomadura rayongensis</name>
    <dbReference type="NCBI Taxonomy" id="1429076"/>
    <lineage>
        <taxon>Bacteria</taxon>
        <taxon>Bacillati</taxon>
        <taxon>Actinomycetota</taxon>
        <taxon>Actinomycetes</taxon>
        <taxon>Streptosporangiales</taxon>
        <taxon>Thermomonosporaceae</taxon>
        <taxon>Actinomadura</taxon>
    </lineage>
</organism>
<feature type="domain" description="HTH lysR-type" evidence="5">
    <location>
        <begin position="1"/>
        <end position="58"/>
    </location>
</feature>
<protein>
    <submittedName>
        <fullName evidence="6">LysR family transcriptional regulator</fullName>
    </submittedName>
</protein>
<dbReference type="RefSeq" id="WP_161104657.1">
    <property type="nucleotide sequence ID" value="NZ_JBHLYI010000007.1"/>
</dbReference>
<dbReference type="SUPFAM" id="SSF46785">
    <property type="entry name" value="Winged helix' DNA-binding domain"/>
    <property type="match status" value="1"/>
</dbReference>
<dbReference type="GO" id="GO:0003677">
    <property type="term" value="F:DNA binding"/>
    <property type="evidence" value="ECO:0007669"/>
    <property type="project" value="UniProtKB-KW"/>
</dbReference>
<dbReference type="PANTHER" id="PTHR30346:SF28">
    <property type="entry name" value="HTH-TYPE TRANSCRIPTIONAL REGULATOR CYNR"/>
    <property type="match status" value="1"/>
</dbReference>
<evidence type="ECO:0000256" key="2">
    <source>
        <dbReference type="ARBA" id="ARBA00023015"/>
    </source>
</evidence>
<evidence type="ECO:0000256" key="3">
    <source>
        <dbReference type="ARBA" id="ARBA00023125"/>
    </source>
</evidence>
<dbReference type="EMBL" id="WUTW01000004">
    <property type="protein sequence ID" value="MXQ66464.1"/>
    <property type="molecule type" value="Genomic_DNA"/>
</dbReference>
<dbReference type="Gene3D" id="3.40.190.290">
    <property type="match status" value="1"/>
</dbReference>
<dbReference type="AlphaFoldDB" id="A0A6I4WHK8"/>
<dbReference type="PROSITE" id="PS50931">
    <property type="entry name" value="HTH_LYSR"/>
    <property type="match status" value="1"/>
</dbReference>
<dbReference type="GO" id="GO:0003700">
    <property type="term" value="F:DNA-binding transcription factor activity"/>
    <property type="evidence" value="ECO:0007669"/>
    <property type="project" value="InterPro"/>
</dbReference>
<sequence length="286" mass="30307">MELRQLRHFVAIAEERHFTRAARRVHLVQSSLSSSLRALERELGAELLVRSSRRVELTEAGRALLPAARRALAAAQDGRDAVDAVRGLLRGRLAIGTVQSFDPLVLIARYHRAYPGVTLRLSTASVDAMAAAVADGELDLAFLGLPVRARHLRLVPLAAEPMVLAVAAGDPLAGEPSVGLAALGDREFVEFRADSALRALVDRHCAAIGLRRRASCEVDLMPDLVDLVAEGLGVALVPRSALRRAGPRVVAVGVEPAIPFELAVATAADRPPAPATAALLAMLPDA</sequence>
<reference evidence="6 7" key="1">
    <citation type="submission" date="2019-12" db="EMBL/GenBank/DDBJ databases">
        <title>Nocardia macrotermitis sp. nov. and Nocardia aurantia sp. nov., isolated from the gut of the fungus growing-termite Macrotermes natalensis.</title>
        <authorList>
            <person name="Christine B."/>
            <person name="Rene B."/>
        </authorList>
    </citation>
    <scope>NUCLEOTIDE SEQUENCE [LARGE SCALE GENOMIC DNA]</scope>
    <source>
        <strain evidence="6 7">DSM 102126</strain>
    </source>
</reference>
<dbReference type="Pfam" id="PF03466">
    <property type="entry name" value="LysR_substrate"/>
    <property type="match status" value="1"/>
</dbReference>
<gene>
    <name evidence="6" type="ORF">GQ466_20820</name>
</gene>
<comment type="similarity">
    <text evidence="1">Belongs to the LysR transcriptional regulatory family.</text>
</comment>
<name>A0A6I4WHK8_9ACTN</name>
<keyword evidence="4" id="KW-0804">Transcription</keyword>